<keyword evidence="3" id="KW-1185">Reference proteome</keyword>
<gene>
    <name evidence="2" type="ORF">FEM03_12960</name>
</gene>
<evidence type="ECO:0008006" key="4">
    <source>
        <dbReference type="Google" id="ProtNLM"/>
    </source>
</evidence>
<keyword evidence="1" id="KW-0732">Signal</keyword>
<organism evidence="2 3">
    <name type="scientific">Phragmitibacter flavus</name>
    <dbReference type="NCBI Taxonomy" id="2576071"/>
    <lineage>
        <taxon>Bacteria</taxon>
        <taxon>Pseudomonadati</taxon>
        <taxon>Verrucomicrobiota</taxon>
        <taxon>Verrucomicrobiia</taxon>
        <taxon>Verrucomicrobiales</taxon>
        <taxon>Verrucomicrobiaceae</taxon>
        <taxon>Phragmitibacter</taxon>
    </lineage>
</organism>
<evidence type="ECO:0000313" key="3">
    <source>
        <dbReference type="Proteomes" id="UP000306196"/>
    </source>
</evidence>
<dbReference type="Proteomes" id="UP000306196">
    <property type="component" value="Unassembled WGS sequence"/>
</dbReference>
<dbReference type="AlphaFoldDB" id="A0A5R8KCR3"/>
<comment type="caution">
    <text evidence="2">The sequence shown here is derived from an EMBL/GenBank/DDBJ whole genome shotgun (WGS) entry which is preliminary data.</text>
</comment>
<proteinExistence type="predicted"/>
<dbReference type="EMBL" id="VAUV01000009">
    <property type="protein sequence ID" value="TLD70104.1"/>
    <property type="molecule type" value="Genomic_DNA"/>
</dbReference>
<name>A0A5R8KCR3_9BACT</name>
<reference evidence="2 3" key="1">
    <citation type="submission" date="2019-05" db="EMBL/GenBank/DDBJ databases">
        <title>Verrucobacter flavum gen. nov., sp. nov. a new member of the family Verrucomicrobiaceae.</title>
        <authorList>
            <person name="Szuroczki S."/>
            <person name="Abbaszade G."/>
            <person name="Szabo A."/>
            <person name="Felfoldi T."/>
            <person name="Schumann P."/>
            <person name="Boka K."/>
            <person name="Keki Z."/>
            <person name="Toumi M."/>
            <person name="Toth E."/>
        </authorList>
    </citation>
    <scope>NUCLEOTIDE SEQUENCE [LARGE SCALE GENOMIC DNA]</scope>
    <source>
        <strain evidence="2 3">MG-N-17</strain>
    </source>
</reference>
<feature type="signal peptide" evidence="1">
    <location>
        <begin position="1"/>
        <end position="24"/>
    </location>
</feature>
<feature type="chain" id="PRO_5024393501" description="DUF3352 domain-containing protein" evidence="1">
    <location>
        <begin position="25"/>
        <end position="738"/>
    </location>
</feature>
<evidence type="ECO:0000313" key="2">
    <source>
        <dbReference type="EMBL" id="TLD70104.1"/>
    </source>
</evidence>
<evidence type="ECO:0000256" key="1">
    <source>
        <dbReference type="SAM" id="SignalP"/>
    </source>
</evidence>
<sequence>MRRRHPFFRAPVLAAAMLPMLALTHCGKKEEAAPEAQAKATTAGEASTAFGDKAGLLGGAAILPSDTEFYLGSVQLKKHNEAIKASNWWKNVSALIEDKTPAADTSNSSPEAVESLNTLKQLWGDDFFIAGAAGFSESVGILRDFNRFYNEMNFRALMAGGTAGLQPGMGGGMAAGPLMYLQAILNDPATLERAGLLVKNIEIFPLMIGIKADDAEQKLAKLIPAKAIAELEAKKIKVTDHKTADGHSFKAALIDVSLLIDEEMQKSSLDQLPPDISEESRKMMEKLFADLRSKKMHVAWGVVQGQIIFASGKNLDHLKFAADPASSLLASPAMEKIVPHKDKDLFAISFLNEKSMLALHDDQPIVPMLRGVVSAMKGNAMFGEAGNVLSAQLDELATVEKTAFGHQATDAVGAFWWEKGMQGVSYGGLTPKFLVSGKPLNYAGLLDQDKTLFGITYHGNPQFNMELRAWLEKLFGVVYVGAKELIKAGVAGAQGQQQAAMFDMLILPTFQKVYAADKDIVDKGLGAETAILIDLAGVTPPLPGVAAGEDQPFPRITTVSEVKSRAEVAKGWTTINDTLTGIAAMLGANAGGGAAPGGGAPPSLIPPLESTEKDGFTTWSYQFELLSGDLTPNSTLNDKHLILSTSKGAAEGIAASLAKPVADSVDGCVWKLDLGLVSELVEGVSANTPNQTPEKAAQLKQALQWIKPFKSMQGRVFEKDGVWQNTFEWDISDSVSID</sequence>
<accession>A0A5R8KCR3</accession>
<protein>
    <recommendedName>
        <fullName evidence="4">DUF3352 domain-containing protein</fullName>
    </recommendedName>
</protein>